<evidence type="ECO:0000256" key="3">
    <source>
        <dbReference type="ARBA" id="ARBA00022692"/>
    </source>
</evidence>
<comment type="subcellular location">
    <subcellularLocation>
        <location evidence="1">Membrane</location>
        <topology evidence="1">Multi-pass membrane protein</topology>
    </subcellularLocation>
</comment>
<feature type="transmembrane region" description="Helical" evidence="8">
    <location>
        <begin position="875"/>
        <end position="894"/>
    </location>
</feature>
<organism evidence="10 11">
    <name type="scientific">Drosophila madeirensis</name>
    <name type="common">Fruit fly</name>
    <dbReference type="NCBI Taxonomy" id="30013"/>
    <lineage>
        <taxon>Eukaryota</taxon>
        <taxon>Metazoa</taxon>
        <taxon>Ecdysozoa</taxon>
        <taxon>Arthropoda</taxon>
        <taxon>Hexapoda</taxon>
        <taxon>Insecta</taxon>
        <taxon>Pterygota</taxon>
        <taxon>Neoptera</taxon>
        <taxon>Endopterygota</taxon>
        <taxon>Diptera</taxon>
        <taxon>Brachycera</taxon>
        <taxon>Muscomorpha</taxon>
        <taxon>Ephydroidea</taxon>
        <taxon>Drosophilidae</taxon>
        <taxon>Drosophila</taxon>
        <taxon>Sophophora</taxon>
    </lineage>
</organism>
<evidence type="ECO:0000256" key="8">
    <source>
        <dbReference type="SAM" id="Phobius"/>
    </source>
</evidence>
<keyword evidence="9" id="KW-0732">Signal</keyword>
<dbReference type="GO" id="GO:0016020">
    <property type="term" value="C:membrane"/>
    <property type="evidence" value="ECO:0007669"/>
    <property type="project" value="UniProtKB-SubCell"/>
</dbReference>
<name>A0AAU9FPR2_DROMD</name>
<evidence type="ECO:0000256" key="1">
    <source>
        <dbReference type="ARBA" id="ARBA00004141"/>
    </source>
</evidence>
<keyword evidence="5 8" id="KW-0472">Membrane</keyword>
<dbReference type="InterPro" id="IPR008795">
    <property type="entry name" value="Prominin"/>
</dbReference>
<proteinExistence type="inferred from homology"/>
<evidence type="ECO:0000256" key="7">
    <source>
        <dbReference type="SAM" id="MobiDB-lite"/>
    </source>
</evidence>
<comment type="similarity">
    <text evidence="2">Belongs to the prominin family.</text>
</comment>
<feature type="region of interest" description="Disordered" evidence="7">
    <location>
        <begin position="932"/>
        <end position="969"/>
    </location>
</feature>
<dbReference type="Proteomes" id="UP001500889">
    <property type="component" value="Chromosome J"/>
</dbReference>
<accession>A0AAU9FPR2</accession>
<feature type="transmembrane region" description="Helical" evidence="8">
    <location>
        <begin position="163"/>
        <end position="193"/>
    </location>
</feature>
<feature type="transmembrane region" description="Helical" evidence="8">
    <location>
        <begin position="214"/>
        <end position="234"/>
    </location>
</feature>
<evidence type="ECO:0000256" key="9">
    <source>
        <dbReference type="SAM" id="SignalP"/>
    </source>
</evidence>
<feature type="chain" id="PRO_5043784516" evidence="9">
    <location>
        <begin position="32"/>
        <end position="969"/>
    </location>
</feature>
<evidence type="ECO:0000256" key="5">
    <source>
        <dbReference type="ARBA" id="ARBA00023136"/>
    </source>
</evidence>
<feature type="signal peptide" evidence="9">
    <location>
        <begin position="1"/>
        <end position="31"/>
    </location>
</feature>
<evidence type="ECO:0000256" key="6">
    <source>
        <dbReference type="ARBA" id="ARBA00023180"/>
    </source>
</evidence>
<feature type="transmembrane region" description="Helical" evidence="8">
    <location>
        <begin position="496"/>
        <end position="515"/>
    </location>
</feature>
<dbReference type="PANTHER" id="PTHR22730:SF1">
    <property type="entry name" value="PROMININ-LIKE PROTEIN"/>
    <property type="match status" value="1"/>
</dbReference>
<feature type="compositionally biased region" description="Basic residues" evidence="7">
    <location>
        <begin position="960"/>
        <end position="969"/>
    </location>
</feature>
<sequence>MTPPVPHRRTKRDHGPLYVLVLASLLMLALAQVPDGNVEYDPRGPRAATTQALANDTGTGTGTPSWWRAGYEGDGTTHEQLGQLHWPPVVYTRFEGHPNYSRDLSSPTKSVDFIYNFTHSLFELVFTDDPVLPQKYIKVMGDDVVALGPKVERNDWSDLLARYWLLLFFVIFLITGIILIPCIGVCYCCLCCCRRCKQGCPTCTTVVDFRRRMCCGTCLAILVAGLCFGGYVAFVSNKFLDRGFHDSTMTMRRGSEDTCVFLKDVADHITHLFVKNFMELETHILDVLENADKHIFLDLADTSDSNALAELERILDNMPQALFIMRNVDVNEKELRFCGSQYRYVLRGLKRDIEHACSSLIQRRDVFLYHRYGHITRLPYSRCLYYDQVPNTTFYVEAIEKIIKEKYFDIPKRGIARLKLVSDKIRKQMELIIPPLRRDIGRGRGVLFKYASKIRNIVDAVISDIHLNTMRTTKTYDDVYEKFGQDRDNIYELTCVLLFILIIVLISALLCGCLGPSRTTAGAFGFCSKGTGASCLLMAMIIIFCIYSFVTLIALFYLLLGLVTYEGACAPSSEGDKNTLFRNLDSLIDLNLFAPLTDETVAPPMRMSYAIRHCQANESIFQLLRANDLFNIDDLTRLQMSLDDPKETKEFTEDLSMIYLLTDEEKTLLREMRDGNLSTYHSSSYLTHLCTNFVAPHTLVPKISEGLRKIAEEVLISKLNYWTYHDGKPPYNKGWKKYNYYYWNAHVALHNARIDAEAIHHTFEDRCSALVKKIQRDIPKVDQLILYENLDFGDSIDTLLDAVLRAEKFIQERGKEYINNLAQNLTDAINEQIKEYLDLIINEANVHVGHCQPLAYIYYRGVSFVCERLVNPLNGAWVGMLLCSLLFLPILFICHRLMCLYLKIYPTASVEDGGHKCPICMVRGPSYTPRPPGTDFPVGFPHPPRHLQQPQQAAQTQLHVGKKSKRKRE</sequence>
<evidence type="ECO:0000313" key="11">
    <source>
        <dbReference type="Proteomes" id="UP001500889"/>
    </source>
</evidence>
<reference evidence="10 11" key="1">
    <citation type="submission" date="2024-02" db="EMBL/GenBank/DDBJ databases">
        <title>A chromosome-level genome assembly of Drosophila madeirensis, a fruit fly species endemic to Madeira island.</title>
        <authorList>
            <person name="Tomihara K."/>
            <person name="Llopart A."/>
            <person name="Yamamoto D."/>
        </authorList>
    </citation>
    <scope>NUCLEOTIDE SEQUENCE [LARGE SCALE GENOMIC DNA]</scope>
    <source>
        <strain evidence="10 11">RF1</strain>
    </source>
</reference>
<keyword evidence="4 8" id="KW-1133">Transmembrane helix</keyword>
<feature type="compositionally biased region" description="Low complexity" evidence="7">
    <location>
        <begin position="946"/>
        <end position="959"/>
    </location>
</feature>
<gene>
    <name evidence="10" type="ORF">DMAD_05869</name>
</gene>
<dbReference type="EMBL" id="AP029265">
    <property type="protein sequence ID" value="BFF97461.1"/>
    <property type="molecule type" value="Genomic_DNA"/>
</dbReference>
<protein>
    <submittedName>
        <fullName evidence="10">Prominin-like protein</fullName>
    </submittedName>
</protein>
<dbReference type="Pfam" id="PF05478">
    <property type="entry name" value="Prominin"/>
    <property type="match status" value="1"/>
</dbReference>
<keyword evidence="6" id="KW-0325">Glycoprotein</keyword>
<keyword evidence="11" id="KW-1185">Reference proteome</keyword>
<evidence type="ECO:0000256" key="4">
    <source>
        <dbReference type="ARBA" id="ARBA00022989"/>
    </source>
</evidence>
<evidence type="ECO:0000256" key="2">
    <source>
        <dbReference type="ARBA" id="ARBA00006058"/>
    </source>
</evidence>
<evidence type="ECO:0000313" key="10">
    <source>
        <dbReference type="EMBL" id="BFF97461.1"/>
    </source>
</evidence>
<keyword evidence="3 8" id="KW-0812">Transmembrane</keyword>
<dbReference type="AlphaFoldDB" id="A0AAU9FPR2"/>
<dbReference type="PANTHER" id="PTHR22730">
    <property type="entry name" value="PROMININ PROM PROTEIN"/>
    <property type="match status" value="1"/>
</dbReference>
<feature type="transmembrane region" description="Helical" evidence="8">
    <location>
        <begin position="536"/>
        <end position="560"/>
    </location>
</feature>